<accession>A0A7E4VZ91</accession>
<dbReference type="SUPFAM" id="SSF63748">
    <property type="entry name" value="Tudor/PWWP/MBT"/>
    <property type="match status" value="1"/>
</dbReference>
<dbReference type="AlphaFoldDB" id="A0A7E4VZ91"/>
<protein>
    <submittedName>
        <fullName evidence="3">Tudor domain-containing protein</fullName>
    </submittedName>
</protein>
<dbReference type="Pfam" id="PF00567">
    <property type="entry name" value="TUDOR"/>
    <property type="match status" value="1"/>
</dbReference>
<organism evidence="2 3">
    <name type="scientific">Panagrellus redivivus</name>
    <name type="common">Microworm</name>
    <dbReference type="NCBI Taxonomy" id="6233"/>
    <lineage>
        <taxon>Eukaryota</taxon>
        <taxon>Metazoa</taxon>
        <taxon>Ecdysozoa</taxon>
        <taxon>Nematoda</taxon>
        <taxon>Chromadorea</taxon>
        <taxon>Rhabditida</taxon>
        <taxon>Tylenchina</taxon>
        <taxon>Panagrolaimomorpha</taxon>
        <taxon>Panagrolaimoidea</taxon>
        <taxon>Panagrolaimidae</taxon>
        <taxon>Panagrellus</taxon>
    </lineage>
</organism>
<dbReference type="WBParaSite" id="Pan_g455.t1">
    <property type="protein sequence ID" value="Pan_g455.t1"/>
    <property type="gene ID" value="Pan_g455"/>
</dbReference>
<keyword evidence="2" id="KW-1185">Reference proteome</keyword>
<dbReference type="Proteomes" id="UP000492821">
    <property type="component" value="Unassembled WGS sequence"/>
</dbReference>
<evidence type="ECO:0000259" key="1">
    <source>
        <dbReference type="Pfam" id="PF00567"/>
    </source>
</evidence>
<reference evidence="2" key="1">
    <citation type="journal article" date="2013" name="Genetics">
        <title>The draft genome and transcriptome of Panagrellus redivivus are shaped by the harsh demands of a free-living lifestyle.</title>
        <authorList>
            <person name="Srinivasan J."/>
            <person name="Dillman A.R."/>
            <person name="Macchietto M.G."/>
            <person name="Heikkinen L."/>
            <person name="Lakso M."/>
            <person name="Fracchia K.M."/>
            <person name="Antoshechkin I."/>
            <person name="Mortazavi A."/>
            <person name="Wong G."/>
            <person name="Sternberg P.W."/>
        </authorList>
    </citation>
    <scope>NUCLEOTIDE SEQUENCE [LARGE SCALE GENOMIC DNA]</scope>
    <source>
        <strain evidence="2">MT8872</strain>
    </source>
</reference>
<dbReference type="Gene3D" id="2.30.30.140">
    <property type="match status" value="1"/>
</dbReference>
<name>A0A7E4VZ91_PANRE</name>
<dbReference type="InterPro" id="IPR002999">
    <property type="entry name" value="Tudor"/>
</dbReference>
<reference evidence="3" key="2">
    <citation type="submission" date="2020-10" db="UniProtKB">
        <authorList>
            <consortium name="WormBaseParasite"/>
        </authorList>
    </citation>
    <scope>IDENTIFICATION</scope>
</reference>
<feature type="domain" description="Tudor" evidence="1">
    <location>
        <begin position="211"/>
        <end position="279"/>
    </location>
</feature>
<evidence type="ECO:0000313" key="3">
    <source>
        <dbReference type="WBParaSite" id="Pan_g455.t1"/>
    </source>
</evidence>
<evidence type="ECO:0000313" key="2">
    <source>
        <dbReference type="Proteomes" id="UP000492821"/>
    </source>
</evidence>
<sequence length="388" mass="44308">MSYLVDDFKENDPIYGSQDSIESKNANCLRTINSTKMPEYLEARDETNTRRYPAVSVAKCPKSLNMESLPELYNIAYSSMKETPAYSEGRIYFACPASRAKFLKDWEEKYSKTFPEVQVSALENFNQSSWTLPIKRFTFPDKSPYPLFHQINSCFADVPYGDIKNFEITPVTKDSWLFTHGGPHFFVFVDKAKRDSIEAALLDDNTPPTVERPCMGSCVTVKTENYKAARGVIYSRRLNFANIFLVDYGISAEFPDSSLTSVNRALMELPFLAVPCKLALREKVEIEKLPDFFTQIKADSEAELRKMGYRGSFNMIDAFKILDGKSILNEALGLSKPTRQIPARVYDRQQVYDLKSTARSKYFMSPLDNLTTTEWNNLFIQAKGQKAK</sequence>
<proteinExistence type="predicted"/>